<evidence type="ECO:0000259" key="1">
    <source>
        <dbReference type="Pfam" id="PF03992"/>
    </source>
</evidence>
<sequence length="91" mass="10530">MVTLYKDNPVLAELDIFVTQPDQQWLLIDSLLLYTQNILKQQPGYIASVVHRSFDGFRVINYVQWQSQANYEAYITTREIAPATKITGFFA</sequence>
<protein>
    <recommendedName>
        <fullName evidence="1">ABM domain-containing protein</fullName>
    </recommendedName>
</protein>
<comment type="caution">
    <text evidence="2">The sequence shown here is derived from an EMBL/GenBank/DDBJ whole genome shotgun (WGS) entry which is preliminary data.</text>
</comment>
<gene>
    <name evidence="2" type="ORF">FNW02_36925</name>
</gene>
<name>A0AA41BAE3_9NOST</name>
<evidence type="ECO:0000313" key="2">
    <source>
        <dbReference type="EMBL" id="MBD6621144.1"/>
    </source>
</evidence>
<dbReference type="Pfam" id="PF03992">
    <property type="entry name" value="ABM"/>
    <property type="match status" value="1"/>
</dbReference>
<dbReference type="InterPro" id="IPR011008">
    <property type="entry name" value="Dimeric_a/b-barrel"/>
</dbReference>
<organism evidence="2 3">
    <name type="scientific">Komarekiella delphini-convector SJRDD-AB1</name>
    <dbReference type="NCBI Taxonomy" id="2593771"/>
    <lineage>
        <taxon>Bacteria</taxon>
        <taxon>Bacillati</taxon>
        <taxon>Cyanobacteriota</taxon>
        <taxon>Cyanophyceae</taxon>
        <taxon>Nostocales</taxon>
        <taxon>Nostocaceae</taxon>
        <taxon>Komarekiella</taxon>
        <taxon>Komarekiella delphini-convector</taxon>
    </lineage>
</organism>
<reference evidence="2" key="1">
    <citation type="submission" date="2019-07" db="EMBL/GenBank/DDBJ databases">
        <title>Toxilogical consequences of a new and cryptic species of cyanobacteria (Komarekiella delphini-convector) recovered from the epidermis of a bottlenose dolphin and 1500 ft. in the air.</title>
        <authorList>
            <person name="Brown A.O."/>
            <person name="Dvorak P."/>
            <person name="Villanueva C.D."/>
            <person name="Foss A.J."/>
            <person name="Garvey A.D."/>
            <person name="Gibson Q.A."/>
            <person name="Johansen J.R."/>
            <person name="Casamatta D.A."/>
        </authorList>
    </citation>
    <scope>NUCLEOTIDE SEQUENCE</scope>
    <source>
        <strain evidence="2">SJRDD-AB1</strain>
    </source>
</reference>
<keyword evidence="3" id="KW-1185">Reference proteome</keyword>
<proteinExistence type="predicted"/>
<evidence type="ECO:0000313" key="3">
    <source>
        <dbReference type="Proteomes" id="UP001165986"/>
    </source>
</evidence>
<feature type="domain" description="ABM" evidence="1">
    <location>
        <begin position="19"/>
        <end position="78"/>
    </location>
</feature>
<dbReference type="EMBL" id="VJXY01000120">
    <property type="protein sequence ID" value="MBD6621144.1"/>
    <property type="molecule type" value="Genomic_DNA"/>
</dbReference>
<dbReference type="RefSeq" id="WP_191762465.1">
    <property type="nucleotide sequence ID" value="NZ_VJXY01000120.1"/>
</dbReference>
<accession>A0AA41BAE3</accession>
<dbReference type="AlphaFoldDB" id="A0AA41BAE3"/>
<dbReference type="InterPro" id="IPR007138">
    <property type="entry name" value="ABM_dom"/>
</dbReference>
<dbReference type="Gene3D" id="3.30.70.100">
    <property type="match status" value="1"/>
</dbReference>
<dbReference type="SUPFAM" id="SSF54909">
    <property type="entry name" value="Dimeric alpha+beta barrel"/>
    <property type="match status" value="1"/>
</dbReference>
<dbReference type="Proteomes" id="UP001165986">
    <property type="component" value="Unassembled WGS sequence"/>
</dbReference>